<reference evidence="3" key="1">
    <citation type="journal article" date="2019" name="Int. J. Syst. Evol. Microbiol.">
        <title>The Global Catalogue of Microorganisms (GCM) 10K type strain sequencing project: providing services to taxonomists for standard genome sequencing and annotation.</title>
        <authorList>
            <consortium name="The Broad Institute Genomics Platform"/>
            <consortium name="The Broad Institute Genome Sequencing Center for Infectious Disease"/>
            <person name="Wu L."/>
            <person name="Ma J."/>
        </authorList>
    </citation>
    <scope>NUCLEOTIDE SEQUENCE [LARGE SCALE GENOMIC DNA]</scope>
    <source>
        <strain evidence="3">CGMCC 4.7349</strain>
    </source>
</reference>
<proteinExistence type="predicted"/>
<sequence>MPLGETRATPISPGSHTAFYRLFGMSAQPARGDRGTRKGLRDGPPPLAAARAGPATTRVHCVFTGPARFPGGFTGLICVMTP</sequence>
<feature type="compositionally biased region" description="Basic and acidic residues" evidence="1">
    <location>
        <begin position="31"/>
        <end position="41"/>
    </location>
</feature>
<dbReference type="Proteomes" id="UP000656881">
    <property type="component" value="Unassembled WGS sequence"/>
</dbReference>
<evidence type="ECO:0000313" key="2">
    <source>
        <dbReference type="EMBL" id="GGO44616.1"/>
    </source>
</evidence>
<dbReference type="EMBL" id="BMNG01000006">
    <property type="protein sequence ID" value="GGO44616.1"/>
    <property type="molecule type" value="Genomic_DNA"/>
</dbReference>
<feature type="region of interest" description="Disordered" evidence="1">
    <location>
        <begin position="28"/>
        <end position="54"/>
    </location>
</feature>
<evidence type="ECO:0000256" key="1">
    <source>
        <dbReference type="SAM" id="MobiDB-lite"/>
    </source>
</evidence>
<evidence type="ECO:0000313" key="3">
    <source>
        <dbReference type="Proteomes" id="UP000656881"/>
    </source>
</evidence>
<comment type="caution">
    <text evidence="2">The sequence shown here is derived from an EMBL/GenBank/DDBJ whole genome shotgun (WGS) entry which is preliminary data.</text>
</comment>
<gene>
    <name evidence="2" type="ORF">GCM10012286_31290</name>
</gene>
<protein>
    <submittedName>
        <fullName evidence="2">Uncharacterized protein</fullName>
    </submittedName>
</protein>
<organism evidence="2 3">
    <name type="scientific">Streptomyces lasiicapitis</name>
    <dbReference type="NCBI Taxonomy" id="1923961"/>
    <lineage>
        <taxon>Bacteria</taxon>
        <taxon>Bacillati</taxon>
        <taxon>Actinomycetota</taxon>
        <taxon>Actinomycetes</taxon>
        <taxon>Kitasatosporales</taxon>
        <taxon>Streptomycetaceae</taxon>
        <taxon>Streptomyces</taxon>
    </lineage>
</organism>
<name>A0ABQ2LY73_9ACTN</name>
<keyword evidence="3" id="KW-1185">Reference proteome</keyword>
<accession>A0ABQ2LY73</accession>